<dbReference type="RefSeq" id="XP_001219185.1">
    <property type="nucleotide sequence ID" value="XM_001219184.1"/>
</dbReference>
<keyword evidence="3" id="KW-1185">Reference proteome</keyword>
<dbReference type="InParanoid" id="Q4GY86"/>
<dbReference type="AlphaFoldDB" id="Q4GY86"/>
<keyword evidence="1" id="KW-1133">Transmembrane helix</keyword>
<evidence type="ECO:0000313" key="2">
    <source>
        <dbReference type="EMBL" id="CAJ16700.1"/>
    </source>
</evidence>
<dbReference type="EMBL" id="AL929603">
    <property type="protein sequence ID" value="CAJ16700.1"/>
    <property type="molecule type" value="Genomic_DNA"/>
</dbReference>
<evidence type="ECO:0000256" key="1">
    <source>
        <dbReference type="SAM" id="Phobius"/>
    </source>
</evidence>
<reference evidence="2 3" key="1">
    <citation type="journal article" date="2003" name="Nucleic Acids Res.">
        <title>The DNA sequence of chromosome I of an African trypanosome: gene content, chromosome organisation, recombination and polymorphism.</title>
        <authorList>
            <person name="Hall N."/>
            <person name="Berriman M."/>
            <person name="Lennard N.J."/>
            <person name="Harris B.R."/>
            <person name="Hertz-Fowler C."/>
            <person name="Bart-Delabesse E.N."/>
            <person name="Gerrare C.S."/>
            <person name="Atkin R.J."/>
            <person name="Barron A.J."/>
            <person name="Bowman S."/>
            <person name="Bray-Allen S.P."/>
            <person name="Bringaud F."/>
            <person name="Clark L.N."/>
            <person name="Corton C.H."/>
            <person name="Cronin A."/>
            <person name="Davies R."/>
            <person name="Doggett J."/>
            <person name="Fraser A."/>
            <person name="Gruter E."/>
            <person name="Hall S."/>
            <person name="Harper A.D."/>
            <person name="Kay M.P."/>
            <person name="Leech V."/>
            <person name="Mayes R."/>
            <person name="Price C."/>
            <person name="Quail M.A."/>
            <person name="Rabbinowitch E."/>
            <person name="Reitter C."/>
            <person name="Rutherford K."/>
            <person name="Sasse J."/>
            <person name="Sharp S."/>
            <person name="Shownkeen R."/>
            <person name="Macleod A."/>
            <person name="Taylor S."/>
            <person name="Tweedie A."/>
            <person name="Turner C.M.R."/>
            <person name="Tait A."/>
            <person name="Gull K."/>
            <person name="Barrell B."/>
            <person name="Melville S.E."/>
        </authorList>
    </citation>
    <scope>NUCLEOTIDE SEQUENCE [LARGE SCALE GENOMIC DNA]</scope>
    <source>
        <strain evidence="2 3">927/4 GUTat10.1</strain>
    </source>
</reference>
<gene>
    <name evidence="2" type="ORF">TB927.1.4940</name>
</gene>
<dbReference type="GeneID" id="4357562"/>
<proteinExistence type="predicted"/>
<accession>Q4GY86</accession>
<name>Q4GY86_TRYB2</name>
<protein>
    <submittedName>
        <fullName evidence="2">Uncharacterized protein</fullName>
    </submittedName>
</protein>
<dbReference type="Proteomes" id="UP000008524">
    <property type="component" value="Chromosome 1"/>
</dbReference>
<keyword evidence="1" id="KW-0812">Transmembrane</keyword>
<evidence type="ECO:0000313" key="3">
    <source>
        <dbReference type="Proteomes" id="UP000008524"/>
    </source>
</evidence>
<reference evidence="3" key="2">
    <citation type="journal article" date="2005" name="Science">
        <title>The genome of the African trypanosome Trypanosoma brucei.</title>
        <authorList>
            <person name="Berriman M."/>
            <person name="Ghedin E."/>
            <person name="Hertz-Fowler C."/>
            <person name="Blandin G."/>
            <person name="Renauld H."/>
            <person name="Bartholomeu D.C."/>
            <person name="Lennard N.J."/>
            <person name="Caler E."/>
            <person name="Hamlin N.E."/>
            <person name="Haas B."/>
            <person name="Bohme U."/>
            <person name="Hannick L."/>
            <person name="Aslett M.A."/>
            <person name="Shallom J."/>
            <person name="Marcello L."/>
            <person name="Hou L."/>
            <person name="Wickstead B."/>
            <person name="Alsmark U.C."/>
            <person name="Arrowsmith C."/>
            <person name="Atkin R.J."/>
            <person name="Barron A.J."/>
            <person name="Bringaud F."/>
            <person name="Brooks K."/>
            <person name="Carrington M."/>
            <person name="Cherevach I."/>
            <person name="Chillingworth T.J."/>
            <person name="Churcher C."/>
            <person name="Clark L.N."/>
            <person name="Corton C.H."/>
            <person name="Cronin A."/>
            <person name="Davies R.M."/>
            <person name="Doggett J."/>
            <person name="Djikeng A."/>
            <person name="Feldblyum T."/>
            <person name="Field M.C."/>
            <person name="Fraser A."/>
            <person name="Goodhead I."/>
            <person name="Hance Z."/>
            <person name="Harper D."/>
            <person name="Harris B.R."/>
            <person name="Hauser H."/>
            <person name="Hostetler J."/>
            <person name="Ivens A."/>
            <person name="Jagels K."/>
            <person name="Johnson D."/>
            <person name="Johnson J."/>
            <person name="Jones K."/>
            <person name="Kerhornou A.X."/>
            <person name="Koo H."/>
            <person name="Larke N."/>
            <person name="Landfear S."/>
            <person name="Larkin C."/>
            <person name="Leech V."/>
            <person name="Line A."/>
            <person name="Lord A."/>
            <person name="Macleod A."/>
            <person name="Mooney P.J."/>
            <person name="Moule S."/>
            <person name="Martin D.M."/>
            <person name="Morgan G.W."/>
            <person name="Mungall K."/>
            <person name="Norbertczak H."/>
            <person name="Ormond D."/>
            <person name="Pai G."/>
            <person name="Peacock C.S."/>
            <person name="Peterson J."/>
            <person name="Quail M.A."/>
            <person name="Rabbinowitsch E."/>
            <person name="Rajandream M.A."/>
            <person name="Reitter C."/>
            <person name="Salzberg S.L."/>
            <person name="Sanders M."/>
            <person name="Schobel S."/>
            <person name="Sharp S."/>
            <person name="Simmonds M."/>
            <person name="Simpson A.J."/>
            <person name="Tallon L."/>
            <person name="Turner C.M."/>
            <person name="Tait A."/>
            <person name="Tivey A.R."/>
            <person name="Van Aken S."/>
            <person name="Walker D."/>
            <person name="Wanless D."/>
            <person name="Wang S."/>
            <person name="White B."/>
            <person name="White O."/>
            <person name="Whitehead S."/>
            <person name="Woodward J."/>
            <person name="Wortman J."/>
            <person name="Adams M.D."/>
            <person name="Embley T.M."/>
            <person name="Gull K."/>
            <person name="Ullu E."/>
            <person name="Barry J.D."/>
            <person name="Fairlamb A.H."/>
            <person name="Opperdoes F."/>
            <person name="Barrell B.G."/>
            <person name="Donelson J.E."/>
            <person name="Hall N."/>
            <person name="Fraser C.M."/>
            <person name="Melville S.E."/>
            <person name="El-Sayed N.M."/>
        </authorList>
    </citation>
    <scope>NUCLEOTIDE SEQUENCE [LARGE SCALE GENOMIC DNA]</scope>
    <source>
        <strain evidence="3">927/4 GUTat10.1</strain>
    </source>
</reference>
<dbReference type="PaxDb" id="5691-CAJ16700"/>
<sequence>MHVAVCIATASDKNSVKTSGVSFSFLRQVTHLHAHGATLPILSPILILFLMFILVYSKCFWYKFV</sequence>
<organism evidence="2 3">
    <name type="scientific">Trypanosoma brucei brucei (strain 927/4 GUTat10.1)</name>
    <dbReference type="NCBI Taxonomy" id="185431"/>
    <lineage>
        <taxon>Eukaryota</taxon>
        <taxon>Discoba</taxon>
        <taxon>Euglenozoa</taxon>
        <taxon>Kinetoplastea</taxon>
        <taxon>Metakinetoplastina</taxon>
        <taxon>Trypanosomatida</taxon>
        <taxon>Trypanosomatidae</taxon>
        <taxon>Trypanosoma</taxon>
    </lineage>
</organism>
<feature type="transmembrane region" description="Helical" evidence="1">
    <location>
        <begin position="41"/>
        <end position="61"/>
    </location>
</feature>
<dbReference type="KEGG" id="tbr:TB927.1.4940"/>
<keyword evidence="1" id="KW-0472">Membrane</keyword>